<dbReference type="PANTHER" id="PTHR21503">
    <property type="entry name" value="F-BOX-CONTAINING HYPOTHETICAL PROTEIN C.ELEGANS"/>
    <property type="match status" value="1"/>
</dbReference>
<evidence type="ECO:0000313" key="2">
    <source>
        <dbReference type="EMBL" id="EGT54906.1"/>
    </source>
</evidence>
<dbReference type="EMBL" id="GL379848">
    <property type="protein sequence ID" value="EGT54906.1"/>
    <property type="molecule type" value="Genomic_DNA"/>
</dbReference>
<organism evidence="3">
    <name type="scientific">Caenorhabditis brenneri</name>
    <name type="common">Nematode worm</name>
    <dbReference type="NCBI Taxonomy" id="135651"/>
    <lineage>
        <taxon>Eukaryota</taxon>
        <taxon>Metazoa</taxon>
        <taxon>Ecdysozoa</taxon>
        <taxon>Nematoda</taxon>
        <taxon>Chromadorea</taxon>
        <taxon>Rhabditida</taxon>
        <taxon>Rhabditina</taxon>
        <taxon>Rhabditomorpha</taxon>
        <taxon>Rhabditoidea</taxon>
        <taxon>Rhabditidae</taxon>
        <taxon>Peloderinae</taxon>
        <taxon>Caenorhabditis</taxon>
    </lineage>
</organism>
<accession>G0N7V3</accession>
<feature type="domain" description="F-box" evidence="1">
    <location>
        <begin position="3"/>
        <end position="48"/>
    </location>
</feature>
<dbReference type="PANTHER" id="PTHR21503:SF8">
    <property type="entry name" value="F-BOX ASSOCIATED DOMAIN-CONTAINING PROTEIN-RELATED"/>
    <property type="match status" value="1"/>
</dbReference>
<protein>
    <recommendedName>
        <fullName evidence="1">F-box domain-containing protein</fullName>
    </recommendedName>
</protein>
<dbReference type="OrthoDB" id="5883878at2759"/>
<dbReference type="InterPro" id="IPR012885">
    <property type="entry name" value="F-box_Sdz-33"/>
</dbReference>
<keyword evidence="3" id="KW-1185">Reference proteome</keyword>
<proteinExistence type="predicted"/>
<dbReference type="AlphaFoldDB" id="G0N7V3"/>
<dbReference type="PROSITE" id="PS50181">
    <property type="entry name" value="FBOX"/>
    <property type="match status" value="1"/>
</dbReference>
<sequence length="330" mass="38028">MQSFPLLRVPFLAQKVILGQMTPMDLFHLSHASKKAERLMKFSAMKNLKLEFCFVGEGNLLTFRVERDSIFYDFHIMSREHFPGVDQFDILEDNEDNTRSFSFAIGCNDVPRQAKTIVEYFRLVFDMKISDLELSFIENQTFKLITDVVLAQQTEIDMLKIRHIRGPALDLTELLESVKTVKTLWIDSKLKSTFGFHFDNVPRMAAFRNAAWFTRHNLLNSEWEGLLVMGTSLTNKAIDDFVEKWMQGDFPKLKHVVVVSNKFQNRTTVAGRLPPIFEPEVLPLHWREINEWGVDVDVNVGIEITNRNGVTAKFGFQGGAKPIFFLDVSV</sequence>
<reference evidence="3" key="1">
    <citation type="submission" date="2011-07" db="EMBL/GenBank/DDBJ databases">
        <authorList>
            <consortium name="Caenorhabditis brenneri Sequencing and Analysis Consortium"/>
            <person name="Wilson R.K."/>
        </authorList>
    </citation>
    <scope>NUCLEOTIDE SEQUENCE [LARGE SCALE GENOMIC DNA]</scope>
    <source>
        <strain evidence="3">PB2801</strain>
    </source>
</reference>
<evidence type="ECO:0000259" key="1">
    <source>
        <dbReference type="PROSITE" id="PS50181"/>
    </source>
</evidence>
<dbReference type="Proteomes" id="UP000008068">
    <property type="component" value="Unassembled WGS sequence"/>
</dbReference>
<dbReference type="InterPro" id="IPR001810">
    <property type="entry name" value="F-box_dom"/>
</dbReference>
<dbReference type="InParanoid" id="G0N7V3"/>
<dbReference type="HOGENOM" id="CLU_073933_0_0_1"/>
<evidence type="ECO:0000313" key="3">
    <source>
        <dbReference type="Proteomes" id="UP000008068"/>
    </source>
</evidence>
<name>G0N7V3_CAEBE</name>
<dbReference type="Pfam" id="PF07735">
    <property type="entry name" value="FBA_2"/>
    <property type="match status" value="1"/>
</dbReference>
<gene>
    <name evidence="2" type="ORF">CAEBREN_07289</name>
</gene>